<evidence type="ECO:0000256" key="1">
    <source>
        <dbReference type="ARBA" id="ARBA00023027"/>
    </source>
</evidence>
<dbReference type="PANTHER" id="PTHR22912">
    <property type="entry name" value="DISULFIDE OXIDOREDUCTASE"/>
    <property type="match status" value="1"/>
</dbReference>
<evidence type="ECO:0000313" key="3">
    <source>
        <dbReference type="EMBL" id="KAF5831074.1"/>
    </source>
</evidence>
<dbReference type="Proteomes" id="UP000815325">
    <property type="component" value="Unassembled WGS sequence"/>
</dbReference>
<dbReference type="Pfam" id="PF02852">
    <property type="entry name" value="Pyr_redox_dim"/>
    <property type="match status" value="1"/>
</dbReference>
<dbReference type="PANTHER" id="PTHR22912:SF223">
    <property type="entry name" value="DIHYDROLIPOYL DEHYDROGENASE 1, MITOCHONDRIAL"/>
    <property type="match status" value="1"/>
</dbReference>
<protein>
    <submittedName>
        <fullName evidence="3">FAD/NAD-linked reductase</fullName>
    </submittedName>
</protein>
<organism evidence="3 4">
    <name type="scientific">Dunaliella salina</name>
    <name type="common">Green alga</name>
    <name type="synonym">Protococcus salinus</name>
    <dbReference type="NCBI Taxonomy" id="3046"/>
    <lineage>
        <taxon>Eukaryota</taxon>
        <taxon>Viridiplantae</taxon>
        <taxon>Chlorophyta</taxon>
        <taxon>core chlorophytes</taxon>
        <taxon>Chlorophyceae</taxon>
        <taxon>CS clade</taxon>
        <taxon>Chlamydomonadales</taxon>
        <taxon>Dunaliellaceae</taxon>
        <taxon>Dunaliella</taxon>
    </lineage>
</organism>
<name>A0ABQ7G8Z0_DUNSA</name>
<dbReference type="PRINTS" id="PR00411">
    <property type="entry name" value="PNDRDTASEI"/>
</dbReference>
<dbReference type="InterPro" id="IPR004099">
    <property type="entry name" value="Pyr_nucl-diS_OxRdtase_dimer"/>
</dbReference>
<dbReference type="SUPFAM" id="SSF55424">
    <property type="entry name" value="FAD/NAD-linked reductases, dimerisation (C-terminal) domain"/>
    <property type="match status" value="1"/>
</dbReference>
<keyword evidence="1" id="KW-0520">NAD</keyword>
<evidence type="ECO:0000259" key="2">
    <source>
        <dbReference type="Pfam" id="PF02852"/>
    </source>
</evidence>
<accession>A0ABQ7G8Z0</accession>
<dbReference type="EMBL" id="MU069979">
    <property type="protein sequence ID" value="KAF5831074.1"/>
    <property type="molecule type" value="Genomic_DNA"/>
</dbReference>
<proteinExistence type="predicted"/>
<gene>
    <name evidence="3" type="ORF">DUNSADRAFT_13630</name>
</gene>
<sequence>MPASMHAVQVKFIADAKTDKVLGCHIMGASAGELIHEVCIALEYGASAEDIARTCHGHPTLSEAVKEAAMNCSFGKAIHM</sequence>
<feature type="domain" description="Pyridine nucleotide-disulphide oxidoreductase dimerisation" evidence="2">
    <location>
        <begin position="7"/>
        <end position="69"/>
    </location>
</feature>
<keyword evidence="4" id="KW-1185">Reference proteome</keyword>
<comment type="caution">
    <text evidence="3">The sequence shown here is derived from an EMBL/GenBank/DDBJ whole genome shotgun (WGS) entry which is preliminary data.</text>
</comment>
<evidence type="ECO:0000313" key="4">
    <source>
        <dbReference type="Proteomes" id="UP000815325"/>
    </source>
</evidence>
<reference evidence="3" key="1">
    <citation type="submission" date="2017-08" db="EMBL/GenBank/DDBJ databases">
        <authorList>
            <person name="Polle J.E."/>
            <person name="Barry K."/>
            <person name="Cushman J."/>
            <person name="Schmutz J."/>
            <person name="Tran D."/>
            <person name="Hathwaick L.T."/>
            <person name="Yim W.C."/>
            <person name="Jenkins J."/>
            <person name="Mckie-Krisberg Z.M."/>
            <person name="Prochnik S."/>
            <person name="Lindquist E."/>
            <person name="Dockter R.B."/>
            <person name="Adam C."/>
            <person name="Molina H."/>
            <person name="Bunkerborg J."/>
            <person name="Jin E."/>
            <person name="Buchheim M."/>
            <person name="Magnuson J."/>
        </authorList>
    </citation>
    <scope>NUCLEOTIDE SEQUENCE</scope>
    <source>
        <strain evidence="3">CCAP 19/18</strain>
    </source>
</reference>
<dbReference type="Gene3D" id="3.30.390.30">
    <property type="match status" value="1"/>
</dbReference>
<dbReference type="InterPro" id="IPR016156">
    <property type="entry name" value="FAD/NAD-linked_Rdtase_dimer_sf"/>
</dbReference>
<dbReference type="InterPro" id="IPR050151">
    <property type="entry name" value="Class-I_Pyr_Nuc-Dis_Oxidored"/>
</dbReference>